<dbReference type="GO" id="GO:0045333">
    <property type="term" value="P:cellular respiration"/>
    <property type="evidence" value="ECO:0007669"/>
    <property type="project" value="InterPro"/>
</dbReference>
<evidence type="ECO:0000256" key="2">
    <source>
        <dbReference type="ARBA" id="ARBA00011814"/>
    </source>
</evidence>
<feature type="domain" description="Coenzyme Q-binding protein COQ10 START" evidence="4">
    <location>
        <begin position="56"/>
        <end position="203"/>
    </location>
</feature>
<evidence type="ECO:0000313" key="6">
    <source>
        <dbReference type="Proteomes" id="UP000053831"/>
    </source>
</evidence>
<dbReference type="InterPro" id="IPR005031">
    <property type="entry name" value="COQ10_START"/>
</dbReference>
<evidence type="ECO:0000313" key="5">
    <source>
        <dbReference type="EMBL" id="KOS18232.1"/>
    </source>
</evidence>
<proteinExistence type="inferred from homology"/>
<evidence type="ECO:0000256" key="1">
    <source>
        <dbReference type="ARBA" id="ARBA00006885"/>
    </source>
</evidence>
<dbReference type="Proteomes" id="UP000053831">
    <property type="component" value="Unassembled WGS sequence"/>
</dbReference>
<dbReference type="CDD" id="cd07813">
    <property type="entry name" value="COQ10p_like"/>
    <property type="match status" value="1"/>
</dbReference>
<dbReference type="AlphaFoldDB" id="A0A0M9VT36"/>
<comment type="similarity">
    <text evidence="1">Belongs to the COQ10 family.</text>
</comment>
<evidence type="ECO:0000256" key="3">
    <source>
        <dbReference type="ARBA" id="ARBA00024947"/>
    </source>
</evidence>
<dbReference type="SUPFAM" id="SSF55961">
    <property type="entry name" value="Bet v1-like"/>
    <property type="match status" value="1"/>
</dbReference>
<sequence>MSLRAATTQRILPRPSPPPAAAALRILPQAAAAAPRRAFISLPDPPPQHLSATRVLPYPHQPLYDLIADVDSYSSFVPYCSHSRVTQWSAPDQDGRASPVLADLHIGWGGFNEVFTSRLRCVPGVSVEALSGSGSGATGGPAHGVFRTLETLWSLRPLVGRESERPATEVRLAIKFQFANPLYAAVSAAVSDQMASIMIEAFETRVHRKLRQRL</sequence>
<comment type="subunit">
    <text evidence="2">Interacts with coenzyme Q.</text>
</comment>
<dbReference type="Gene3D" id="3.30.530.20">
    <property type="match status" value="1"/>
</dbReference>
<dbReference type="PANTHER" id="PTHR12901:SF10">
    <property type="entry name" value="COENZYME Q-BINDING PROTEIN COQ10, MITOCHONDRIAL"/>
    <property type="match status" value="1"/>
</dbReference>
<evidence type="ECO:0000259" key="4">
    <source>
        <dbReference type="Pfam" id="PF03364"/>
    </source>
</evidence>
<dbReference type="EMBL" id="LGSR01000022">
    <property type="protein sequence ID" value="KOS18232.1"/>
    <property type="molecule type" value="Genomic_DNA"/>
</dbReference>
<comment type="caution">
    <text evidence="5">The sequence shown here is derived from an EMBL/GenBank/DDBJ whole genome shotgun (WGS) entry which is preliminary data.</text>
</comment>
<organism evidence="5 6">
    <name type="scientific">Escovopsis weberi</name>
    <dbReference type="NCBI Taxonomy" id="150374"/>
    <lineage>
        <taxon>Eukaryota</taxon>
        <taxon>Fungi</taxon>
        <taxon>Dikarya</taxon>
        <taxon>Ascomycota</taxon>
        <taxon>Pezizomycotina</taxon>
        <taxon>Sordariomycetes</taxon>
        <taxon>Hypocreomycetidae</taxon>
        <taxon>Hypocreales</taxon>
        <taxon>Hypocreaceae</taxon>
        <taxon>Escovopsis</taxon>
    </lineage>
</organism>
<dbReference type="OrthoDB" id="292693at2759"/>
<dbReference type="GO" id="GO:0048039">
    <property type="term" value="F:ubiquinone binding"/>
    <property type="evidence" value="ECO:0007669"/>
    <property type="project" value="InterPro"/>
</dbReference>
<protein>
    <submittedName>
        <fullName evidence="5">Coenzyme Q-binding protein coq10</fullName>
    </submittedName>
</protein>
<keyword evidence="6" id="KW-1185">Reference proteome</keyword>
<dbReference type="PANTHER" id="PTHR12901">
    <property type="entry name" value="SPERM PROTEIN HOMOLOG"/>
    <property type="match status" value="1"/>
</dbReference>
<reference evidence="5 6" key="1">
    <citation type="submission" date="2015-07" db="EMBL/GenBank/DDBJ databases">
        <title>The genome of the fungus Escovopsis weberi, a specialized disease agent of ant agriculture.</title>
        <authorList>
            <person name="de Man T.J."/>
            <person name="Stajich J.E."/>
            <person name="Kubicek C.P."/>
            <person name="Chenthamara K."/>
            <person name="Atanasova L."/>
            <person name="Druzhinina I.S."/>
            <person name="Birnbaum S."/>
            <person name="Barribeau S.M."/>
            <person name="Teiling C."/>
            <person name="Suen G."/>
            <person name="Currie C."/>
            <person name="Gerardo N.M."/>
        </authorList>
    </citation>
    <scope>NUCLEOTIDE SEQUENCE [LARGE SCALE GENOMIC DNA]</scope>
</reference>
<dbReference type="GO" id="GO:0005739">
    <property type="term" value="C:mitochondrion"/>
    <property type="evidence" value="ECO:0007669"/>
    <property type="project" value="TreeGrafter"/>
</dbReference>
<name>A0A0M9VT36_ESCWE</name>
<comment type="function">
    <text evidence="3">Required for the function of coenzyme Q in the respiratory chain. May serve as a chaperone or may be involved in the transport of Q6 from its site of synthesis to the catalytic sites of the respiratory complexes.</text>
</comment>
<dbReference type="STRING" id="150374.A0A0M9VT36"/>
<accession>A0A0M9VT36</accession>
<dbReference type="InterPro" id="IPR044996">
    <property type="entry name" value="COQ10-like"/>
</dbReference>
<gene>
    <name evidence="5" type="ORF">ESCO_002538</name>
</gene>
<dbReference type="Pfam" id="PF03364">
    <property type="entry name" value="Polyketide_cyc"/>
    <property type="match status" value="1"/>
</dbReference>
<dbReference type="InterPro" id="IPR023393">
    <property type="entry name" value="START-like_dom_sf"/>
</dbReference>